<gene>
    <name evidence="2" type="ORF">ACFSW7_01895</name>
</gene>
<feature type="region of interest" description="Disordered" evidence="1">
    <location>
        <begin position="80"/>
        <end position="99"/>
    </location>
</feature>
<reference evidence="3" key="1">
    <citation type="journal article" date="2019" name="Int. J. Syst. Evol. Microbiol.">
        <title>The Global Catalogue of Microorganisms (GCM) 10K type strain sequencing project: providing services to taxonomists for standard genome sequencing and annotation.</title>
        <authorList>
            <consortium name="The Broad Institute Genomics Platform"/>
            <consortium name="The Broad Institute Genome Sequencing Center for Infectious Disease"/>
            <person name="Wu L."/>
            <person name="Ma J."/>
        </authorList>
    </citation>
    <scope>NUCLEOTIDE SEQUENCE [LARGE SCALE GENOMIC DNA]</scope>
    <source>
        <strain evidence="3">TISTR 1514</strain>
    </source>
</reference>
<sequence length="99" mass="11238">MTVEQIIALCGVVLGSGSAGTIAIQRLIERTGSAGQRRRDDLNKAWDAYDRERKWRRRIEDYTHQLRRMLIEAPCIDPVDLPPWPSSSTTTETPTQEGK</sequence>
<name>A0ABW5UU22_9MICO</name>
<evidence type="ECO:0000256" key="1">
    <source>
        <dbReference type="SAM" id="MobiDB-lite"/>
    </source>
</evidence>
<feature type="compositionally biased region" description="Low complexity" evidence="1">
    <location>
        <begin position="86"/>
        <end position="99"/>
    </location>
</feature>
<organism evidence="2 3">
    <name type="scientific">Gulosibacter faecalis</name>
    <dbReference type="NCBI Taxonomy" id="272240"/>
    <lineage>
        <taxon>Bacteria</taxon>
        <taxon>Bacillati</taxon>
        <taxon>Actinomycetota</taxon>
        <taxon>Actinomycetes</taxon>
        <taxon>Micrococcales</taxon>
        <taxon>Microbacteriaceae</taxon>
        <taxon>Gulosibacter</taxon>
    </lineage>
</organism>
<accession>A0ABW5UU22</accession>
<dbReference type="Proteomes" id="UP001597492">
    <property type="component" value="Unassembled WGS sequence"/>
</dbReference>
<dbReference type="RefSeq" id="WP_019618460.1">
    <property type="nucleotide sequence ID" value="NZ_JBHUNE010000001.1"/>
</dbReference>
<keyword evidence="3" id="KW-1185">Reference proteome</keyword>
<comment type="caution">
    <text evidence="2">The sequence shown here is derived from an EMBL/GenBank/DDBJ whole genome shotgun (WGS) entry which is preliminary data.</text>
</comment>
<evidence type="ECO:0000313" key="3">
    <source>
        <dbReference type="Proteomes" id="UP001597492"/>
    </source>
</evidence>
<protein>
    <submittedName>
        <fullName evidence="2">Uncharacterized protein</fullName>
    </submittedName>
</protein>
<proteinExistence type="predicted"/>
<evidence type="ECO:0000313" key="2">
    <source>
        <dbReference type="EMBL" id="MFD2757127.1"/>
    </source>
</evidence>
<dbReference type="EMBL" id="JBHUNE010000001">
    <property type="protein sequence ID" value="MFD2757127.1"/>
    <property type="molecule type" value="Genomic_DNA"/>
</dbReference>